<accession>A0ABD1PQK6</accession>
<dbReference type="EMBL" id="JBFOLK010000013">
    <property type="protein sequence ID" value="KAL2466204.1"/>
    <property type="molecule type" value="Genomic_DNA"/>
</dbReference>
<dbReference type="AlphaFoldDB" id="A0ABD1PQK6"/>
<protein>
    <submittedName>
        <fullName evidence="2">Uncharacterized protein</fullName>
    </submittedName>
</protein>
<proteinExistence type="predicted"/>
<feature type="region of interest" description="Disordered" evidence="1">
    <location>
        <begin position="11"/>
        <end position="50"/>
    </location>
</feature>
<evidence type="ECO:0000313" key="2">
    <source>
        <dbReference type="EMBL" id="KAL2466204.1"/>
    </source>
</evidence>
<evidence type="ECO:0000256" key="1">
    <source>
        <dbReference type="SAM" id="MobiDB-lite"/>
    </source>
</evidence>
<evidence type="ECO:0000313" key="3">
    <source>
        <dbReference type="Proteomes" id="UP001604336"/>
    </source>
</evidence>
<keyword evidence="3" id="KW-1185">Reference proteome</keyword>
<sequence length="111" mass="12964">MLNENIFTTILNPVPPMSTSPQSTKKKSIGKAKASVSPYKEEPSQSQFQDSKNQWSYYFDPYDPKNLEKLEQQFEEDKHKMKNMSWWKQARLPSDSDNLDELAMMTNLDNP</sequence>
<dbReference type="Proteomes" id="UP001604336">
    <property type="component" value="Unassembled WGS sequence"/>
</dbReference>
<name>A0ABD1PQK6_9LAMI</name>
<reference evidence="3" key="1">
    <citation type="submission" date="2024-07" db="EMBL/GenBank/DDBJ databases">
        <title>Two chromosome-level genome assemblies of Korean endemic species Abeliophyllum distichum and Forsythia ovata (Oleaceae).</title>
        <authorList>
            <person name="Jang H."/>
        </authorList>
    </citation>
    <scope>NUCLEOTIDE SEQUENCE [LARGE SCALE GENOMIC DNA]</scope>
</reference>
<gene>
    <name evidence="2" type="ORF">Adt_42055</name>
</gene>
<comment type="caution">
    <text evidence="2">The sequence shown here is derived from an EMBL/GenBank/DDBJ whole genome shotgun (WGS) entry which is preliminary data.</text>
</comment>
<organism evidence="2 3">
    <name type="scientific">Abeliophyllum distichum</name>
    <dbReference type="NCBI Taxonomy" id="126358"/>
    <lineage>
        <taxon>Eukaryota</taxon>
        <taxon>Viridiplantae</taxon>
        <taxon>Streptophyta</taxon>
        <taxon>Embryophyta</taxon>
        <taxon>Tracheophyta</taxon>
        <taxon>Spermatophyta</taxon>
        <taxon>Magnoliopsida</taxon>
        <taxon>eudicotyledons</taxon>
        <taxon>Gunneridae</taxon>
        <taxon>Pentapetalae</taxon>
        <taxon>asterids</taxon>
        <taxon>lamiids</taxon>
        <taxon>Lamiales</taxon>
        <taxon>Oleaceae</taxon>
        <taxon>Forsythieae</taxon>
        <taxon>Abeliophyllum</taxon>
    </lineage>
</organism>